<gene>
    <name evidence="1" type="ORF">OKA104_LOCUS34227</name>
</gene>
<name>A0A819TAR2_9BILA</name>
<dbReference type="EMBL" id="CAJOAY010004577">
    <property type="protein sequence ID" value="CAF4075263.1"/>
    <property type="molecule type" value="Genomic_DNA"/>
</dbReference>
<organism evidence="1 2">
    <name type="scientific">Adineta steineri</name>
    <dbReference type="NCBI Taxonomy" id="433720"/>
    <lineage>
        <taxon>Eukaryota</taxon>
        <taxon>Metazoa</taxon>
        <taxon>Spiralia</taxon>
        <taxon>Gnathifera</taxon>
        <taxon>Rotifera</taxon>
        <taxon>Eurotatoria</taxon>
        <taxon>Bdelloidea</taxon>
        <taxon>Adinetida</taxon>
        <taxon>Adinetidae</taxon>
        <taxon>Adineta</taxon>
    </lineage>
</organism>
<dbReference type="Proteomes" id="UP000663881">
    <property type="component" value="Unassembled WGS sequence"/>
</dbReference>
<proteinExistence type="predicted"/>
<sequence length="107" mass="12598">MKTVYAITYYANKHRLHAVSGKNGKNRAVGFTFNAHPESFGDLIATWEPNEHVWKLLFKQIEEKSSLQQQQYDNNILQLYQGINMTYLIAYQEHLIIAKYPQTYLLF</sequence>
<protein>
    <submittedName>
        <fullName evidence="1">Uncharacterized protein</fullName>
    </submittedName>
</protein>
<accession>A0A819TAR2</accession>
<dbReference type="AlphaFoldDB" id="A0A819TAR2"/>
<comment type="caution">
    <text evidence="1">The sequence shown here is derived from an EMBL/GenBank/DDBJ whole genome shotgun (WGS) entry which is preliminary data.</text>
</comment>
<reference evidence="1" key="1">
    <citation type="submission" date="2021-02" db="EMBL/GenBank/DDBJ databases">
        <authorList>
            <person name="Nowell W R."/>
        </authorList>
    </citation>
    <scope>NUCLEOTIDE SEQUENCE</scope>
</reference>
<evidence type="ECO:0000313" key="1">
    <source>
        <dbReference type="EMBL" id="CAF4075263.1"/>
    </source>
</evidence>
<evidence type="ECO:0000313" key="2">
    <source>
        <dbReference type="Proteomes" id="UP000663881"/>
    </source>
</evidence>